<dbReference type="NCBIfam" id="TIGR01484">
    <property type="entry name" value="HAD-SF-IIB"/>
    <property type="match status" value="1"/>
</dbReference>
<sequence>MVMIGPNHESPITESGYRLMRFRLLVADIDGTLVTSDRKITPRVLDAVRAAQRKGVRVCLATGRIWPSAQTYFQQLGADPPAILYNGGLVYDFRTDTVLRRVPLDYEEARAVLERLREFPTVQPHLYVGDRVYTGRRSQDTQRYQRKDSLEVEEVGDLVAFLPREPMKILVIGSRSDLLKLKDRIAQLPISINAVFSEDTFLEILPRGNSKGSALEFMAQHLGIPLSEIVAVGDNLNDLEMIRAAGLGVAMGNAPAELKAHAGYVTATNDEEGLAEVIERFILNTKASTWSS</sequence>
<dbReference type="PANTHER" id="PTHR10000:SF8">
    <property type="entry name" value="HAD SUPERFAMILY HYDROLASE-LIKE, TYPE 3"/>
    <property type="match status" value="1"/>
</dbReference>
<dbReference type="SFLD" id="SFLDG01144">
    <property type="entry name" value="C2.B.4:_PGP_Like"/>
    <property type="match status" value="1"/>
</dbReference>
<dbReference type="InterPro" id="IPR006379">
    <property type="entry name" value="HAD-SF_hydro_IIB"/>
</dbReference>
<dbReference type="GO" id="GO:0000287">
    <property type="term" value="F:magnesium ion binding"/>
    <property type="evidence" value="ECO:0007669"/>
    <property type="project" value="TreeGrafter"/>
</dbReference>
<dbReference type="Proteomes" id="UP000319353">
    <property type="component" value="Unassembled WGS sequence"/>
</dbReference>
<dbReference type="Gene3D" id="3.40.50.1000">
    <property type="entry name" value="HAD superfamily/HAD-like"/>
    <property type="match status" value="1"/>
</dbReference>
<dbReference type="SFLD" id="SFLDS00003">
    <property type="entry name" value="Haloacid_Dehalogenase"/>
    <property type="match status" value="1"/>
</dbReference>
<dbReference type="InterPro" id="IPR023214">
    <property type="entry name" value="HAD_sf"/>
</dbReference>
<protein>
    <submittedName>
        <fullName evidence="1">HAD family phosphatase</fullName>
    </submittedName>
</protein>
<dbReference type="AlphaFoldDB" id="A0A537L6L2"/>
<comment type="caution">
    <text evidence="1">The sequence shown here is derived from an EMBL/GenBank/DDBJ whole genome shotgun (WGS) entry which is preliminary data.</text>
</comment>
<dbReference type="PROSITE" id="PS01228">
    <property type="entry name" value="COF_1"/>
    <property type="match status" value="1"/>
</dbReference>
<dbReference type="SUPFAM" id="SSF56784">
    <property type="entry name" value="HAD-like"/>
    <property type="match status" value="1"/>
</dbReference>
<name>A0A537L6L2_9BACT</name>
<gene>
    <name evidence="1" type="ORF">E6H01_05065</name>
</gene>
<dbReference type="InterPro" id="IPR036412">
    <property type="entry name" value="HAD-like_sf"/>
</dbReference>
<dbReference type="Gene3D" id="3.30.1240.10">
    <property type="match status" value="1"/>
</dbReference>
<accession>A0A537L6L2</accession>
<dbReference type="EMBL" id="VBAL01000059">
    <property type="protein sequence ID" value="TMJ03620.1"/>
    <property type="molecule type" value="Genomic_DNA"/>
</dbReference>
<dbReference type="NCBIfam" id="TIGR00099">
    <property type="entry name" value="Cof-subfamily"/>
    <property type="match status" value="1"/>
</dbReference>
<evidence type="ECO:0000313" key="1">
    <source>
        <dbReference type="EMBL" id="TMJ03620.1"/>
    </source>
</evidence>
<dbReference type="CDD" id="cd07516">
    <property type="entry name" value="HAD_Pase"/>
    <property type="match status" value="1"/>
</dbReference>
<dbReference type="GO" id="GO:0005829">
    <property type="term" value="C:cytosol"/>
    <property type="evidence" value="ECO:0007669"/>
    <property type="project" value="TreeGrafter"/>
</dbReference>
<reference evidence="1 2" key="1">
    <citation type="journal article" date="2019" name="Nat. Microbiol.">
        <title>Mediterranean grassland soil C-N compound turnover is dependent on rainfall and depth, and is mediated by genomically divergent microorganisms.</title>
        <authorList>
            <person name="Diamond S."/>
            <person name="Andeer P.F."/>
            <person name="Li Z."/>
            <person name="Crits-Christoph A."/>
            <person name="Burstein D."/>
            <person name="Anantharaman K."/>
            <person name="Lane K.R."/>
            <person name="Thomas B.C."/>
            <person name="Pan C."/>
            <person name="Northen T.R."/>
            <person name="Banfield J.F."/>
        </authorList>
    </citation>
    <scope>NUCLEOTIDE SEQUENCE [LARGE SCALE GENOMIC DNA]</scope>
    <source>
        <strain evidence="1">NP_4</strain>
    </source>
</reference>
<proteinExistence type="predicted"/>
<organism evidence="1 2">
    <name type="scientific">Candidatus Segetimicrobium genomatis</name>
    <dbReference type="NCBI Taxonomy" id="2569760"/>
    <lineage>
        <taxon>Bacteria</taxon>
        <taxon>Bacillati</taxon>
        <taxon>Candidatus Sysuimicrobiota</taxon>
        <taxon>Candidatus Sysuimicrobiia</taxon>
        <taxon>Candidatus Sysuimicrobiales</taxon>
        <taxon>Candidatus Segetimicrobiaceae</taxon>
        <taxon>Candidatus Segetimicrobium</taxon>
    </lineage>
</organism>
<evidence type="ECO:0000313" key="2">
    <source>
        <dbReference type="Proteomes" id="UP000319353"/>
    </source>
</evidence>
<dbReference type="PANTHER" id="PTHR10000">
    <property type="entry name" value="PHOSPHOSERINE PHOSPHATASE"/>
    <property type="match status" value="1"/>
</dbReference>
<dbReference type="PROSITE" id="PS01229">
    <property type="entry name" value="COF_2"/>
    <property type="match status" value="1"/>
</dbReference>
<dbReference type="SFLD" id="SFLDG01140">
    <property type="entry name" value="C2.B:_Phosphomannomutase_and_P"/>
    <property type="match status" value="1"/>
</dbReference>
<dbReference type="GO" id="GO:0016791">
    <property type="term" value="F:phosphatase activity"/>
    <property type="evidence" value="ECO:0007669"/>
    <property type="project" value="TreeGrafter"/>
</dbReference>
<dbReference type="Pfam" id="PF08282">
    <property type="entry name" value="Hydrolase_3"/>
    <property type="match status" value="1"/>
</dbReference>
<dbReference type="InterPro" id="IPR000150">
    <property type="entry name" value="Cof"/>
</dbReference>